<keyword evidence="3" id="KW-1185">Reference proteome</keyword>
<dbReference type="AlphaFoldDB" id="A0AAN9I7A5"/>
<accession>A0AAN9I7A5</accession>
<name>A0AAN9I7A5_CROPI</name>
<organism evidence="2 3">
    <name type="scientific">Crotalaria pallida</name>
    <name type="common">Smooth rattlebox</name>
    <name type="synonym">Crotalaria striata</name>
    <dbReference type="NCBI Taxonomy" id="3830"/>
    <lineage>
        <taxon>Eukaryota</taxon>
        <taxon>Viridiplantae</taxon>
        <taxon>Streptophyta</taxon>
        <taxon>Embryophyta</taxon>
        <taxon>Tracheophyta</taxon>
        <taxon>Spermatophyta</taxon>
        <taxon>Magnoliopsida</taxon>
        <taxon>eudicotyledons</taxon>
        <taxon>Gunneridae</taxon>
        <taxon>Pentapetalae</taxon>
        <taxon>rosids</taxon>
        <taxon>fabids</taxon>
        <taxon>Fabales</taxon>
        <taxon>Fabaceae</taxon>
        <taxon>Papilionoideae</taxon>
        <taxon>50 kb inversion clade</taxon>
        <taxon>genistoids sensu lato</taxon>
        <taxon>core genistoids</taxon>
        <taxon>Crotalarieae</taxon>
        <taxon>Crotalaria</taxon>
    </lineage>
</organism>
<evidence type="ECO:0000256" key="1">
    <source>
        <dbReference type="SAM" id="MobiDB-lite"/>
    </source>
</evidence>
<protein>
    <submittedName>
        <fullName evidence="2">Uncharacterized protein</fullName>
    </submittedName>
</protein>
<reference evidence="2 3" key="1">
    <citation type="submission" date="2024-01" db="EMBL/GenBank/DDBJ databases">
        <title>The genomes of 5 underutilized Papilionoideae crops provide insights into root nodulation and disease resistanc.</title>
        <authorList>
            <person name="Yuan L."/>
        </authorList>
    </citation>
    <scope>NUCLEOTIDE SEQUENCE [LARGE SCALE GENOMIC DNA]</scope>
    <source>
        <strain evidence="2">ZHUSHIDOU_FW_LH</strain>
        <tissue evidence="2">Leaf</tissue>
    </source>
</reference>
<gene>
    <name evidence="2" type="ORF">RIF29_18948</name>
</gene>
<evidence type="ECO:0000313" key="2">
    <source>
        <dbReference type="EMBL" id="KAK7266305.1"/>
    </source>
</evidence>
<dbReference type="Proteomes" id="UP001372338">
    <property type="component" value="Unassembled WGS sequence"/>
</dbReference>
<evidence type="ECO:0000313" key="3">
    <source>
        <dbReference type="Proteomes" id="UP001372338"/>
    </source>
</evidence>
<comment type="caution">
    <text evidence="2">The sequence shown here is derived from an EMBL/GenBank/DDBJ whole genome shotgun (WGS) entry which is preliminary data.</text>
</comment>
<proteinExistence type="predicted"/>
<sequence length="95" mass="10052">MVEELTSSKKFEPSLLNVGLEVTSTPPRSMRAPVDPTDVDKEEEPLNVATQKRKAPVKVLWKSQCDGNVNNDSGDDGDCKGSGDGLSGSDNGDCG</sequence>
<feature type="compositionally biased region" description="Basic and acidic residues" evidence="1">
    <location>
        <begin position="1"/>
        <end position="12"/>
    </location>
</feature>
<feature type="region of interest" description="Disordered" evidence="1">
    <location>
        <begin position="1"/>
        <end position="95"/>
    </location>
</feature>
<dbReference type="EMBL" id="JAYWIO010000004">
    <property type="protein sequence ID" value="KAK7266305.1"/>
    <property type="molecule type" value="Genomic_DNA"/>
</dbReference>